<dbReference type="InterPro" id="IPR000683">
    <property type="entry name" value="Gfo/Idh/MocA-like_OxRdtase_N"/>
</dbReference>
<dbReference type="EMBL" id="CP019236">
    <property type="protein sequence ID" value="APW36264.1"/>
    <property type="molecule type" value="Genomic_DNA"/>
</dbReference>
<reference evidence="3 4" key="1">
    <citation type="submission" date="2017-01" db="EMBL/GenBank/DDBJ databases">
        <authorList>
            <person name="Mah S.A."/>
            <person name="Swanson W.J."/>
            <person name="Moy G.W."/>
            <person name="Vacquier V.D."/>
        </authorList>
    </citation>
    <scope>NUCLEOTIDE SEQUENCE [LARGE SCALE GENOMIC DNA]</scope>
    <source>
        <strain evidence="3 4">DCY110</strain>
    </source>
</reference>
<accession>A0A1P8JR74</accession>
<gene>
    <name evidence="3" type="ORF">RD110_02760</name>
</gene>
<dbReference type="SUPFAM" id="SSF51735">
    <property type="entry name" value="NAD(P)-binding Rossmann-fold domains"/>
    <property type="match status" value="1"/>
</dbReference>
<dbReference type="Pfam" id="PF01408">
    <property type="entry name" value="GFO_IDH_MocA"/>
    <property type="match status" value="1"/>
</dbReference>
<dbReference type="SUPFAM" id="SSF55347">
    <property type="entry name" value="Glyceraldehyde-3-phosphate dehydrogenase-like, C-terminal domain"/>
    <property type="match status" value="1"/>
</dbReference>
<dbReference type="Pfam" id="PF22725">
    <property type="entry name" value="GFO_IDH_MocA_C3"/>
    <property type="match status" value="1"/>
</dbReference>
<dbReference type="RefSeq" id="WP_076196472.1">
    <property type="nucleotide sequence ID" value="NZ_CP019236.1"/>
</dbReference>
<name>A0A1P8JR74_9BURK</name>
<dbReference type="PANTHER" id="PTHR43708:SF8">
    <property type="entry name" value="OXIDOREDUCTASE"/>
    <property type="match status" value="1"/>
</dbReference>
<evidence type="ECO:0000313" key="3">
    <source>
        <dbReference type="EMBL" id="APW36264.1"/>
    </source>
</evidence>
<dbReference type="Proteomes" id="UP000186609">
    <property type="component" value="Chromosome"/>
</dbReference>
<dbReference type="InterPro" id="IPR051317">
    <property type="entry name" value="Gfo/Idh/MocA_oxidoreduct"/>
</dbReference>
<dbReference type="PANTHER" id="PTHR43708">
    <property type="entry name" value="CONSERVED EXPRESSED OXIDOREDUCTASE (EUROFUNG)"/>
    <property type="match status" value="1"/>
</dbReference>
<dbReference type="KEGG" id="rhy:RD110_02760"/>
<dbReference type="AlphaFoldDB" id="A0A1P8JR74"/>
<evidence type="ECO:0000259" key="2">
    <source>
        <dbReference type="Pfam" id="PF22725"/>
    </source>
</evidence>
<dbReference type="Gene3D" id="3.40.50.720">
    <property type="entry name" value="NAD(P)-binding Rossmann-like Domain"/>
    <property type="match status" value="1"/>
</dbReference>
<feature type="domain" description="Gfo/Idh/MocA-like oxidoreductase N-terminal" evidence="1">
    <location>
        <begin position="6"/>
        <end position="126"/>
    </location>
</feature>
<feature type="domain" description="GFO/IDH/MocA-like oxidoreductase" evidence="2">
    <location>
        <begin position="134"/>
        <end position="260"/>
    </location>
</feature>
<sequence>MSDRTIRWGMIGCGDVAEVKSGPAFYKAENSELVAVMRRNGALAEDFARRHGVGRWHDNAEAIIQASDIDAVYIATTTDSHHDYTLRCAAAGKAVYVEKPMGMSHAQCLAMVAACERAGVPLWVGFYRRALPRFLQLRDILQSGVIGEVRAVVSRQNQKPPTPEQLQGHFVAWRTDAARSGGGFFFEAIGHTFDIFDFLFGPIAQVQGIASNQAGLWKSEDMVTASYRFASGVLGSGAWCFAADRDEEYHDIIGSLGRIRFSVYKPVPMVLTVGDKVEEIPVADPPHVHQPLVQTIVDELNGQGRCPSTGDSGARTGWVLDEILKDFRRD</sequence>
<organism evidence="3 4">
    <name type="scientific">Rhodoferax koreensis</name>
    <dbReference type="NCBI Taxonomy" id="1842727"/>
    <lineage>
        <taxon>Bacteria</taxon>
        <taxon>Pseudomonadati</taxon>
        <taxon>Pseudomonadota</taxon>
        <taxon>Betaproteobacteria</taxon>
        <taxon>Burkholderiales</taxon>
        <taxon>Comamonadaceae</taxon>
        <taxon>Rhodoferax</taxon>
    </lineage>
</organism>
<evidence type="ECO:0000313" key="4">
    <source>
        <dbReference type="Proteomes" id="UP000186609"/>
    </source>
</evidence>
<dbReference type="InterPro" id="IPR036291">
    <property type="entry name" value="NAD(P)-bd_dom_sf"/>
</dbReference>
<dbReference type="InterPro" id="IPR055170">
    <property type="entry name" value="GFO_IDH_MocA-like_dom"/>
</dbReference>
<keyword evidence="4" id="KW-1185">Reference proteome</keyword>
<protein>
    <submittedName>
        <fullName evidence="3">Oxidoreductase</fullName>
    </submittedName>
</protein>
<dbReference type="GO" id="GO:0000166">
    <property type="term" value="F:nucleotide binding"/>
    <property type="evidence" value="ECO:0007669"/>
    <property type="project" value="InterPro"/>
</dbReference>
<evidence type="ECO:0000259" key="1">
    <source>
        <dbReference type="Pfam" id="PF01408"/>
    </source>
</evidence>
<dbReference type="OrthoDB" id="9793050at2"/>
<dbReference type="Gene3D" id="3.30.360.10">
    <property type="entry name" value="Dihydrodipicolinate Reductase, domain 2"/>
    <property type="match status" value="1"/>
</dbReference>
<dbReference type="STRING" id="1842727.RD110_02760"/>
<proteinExistence type="predicted"/>